<evidence type="ECO:0000256" key="9">
    <source>
        <dbReference type="ARBA" id="ARBA00022840"/>
    </source>
</evidence>
<dbReference type="OrthoDB" id="410523at2759"/>
<evidence type="ECO:0000313" key="21">
    <source>
        <dbReference type="EMBL" id="CAL4786358.1"/>
    </source>
</evidence>
<organism evidence="19">
    <name type="scientific">Cladocopium goreaui</name>
    <dbReference type="NCBI Taxonomy" id="2562237"/>
    <lineage>
        <taxon>Eukaryota</taxon>
        <taxon>Sar</taxon>
        <taxon>Alveolata</taxon>
        <taxon>Dinophyceae</taxon>
        <taxon>Suessiales</taxon>
        <taxon>Symbiodiniaceae</taxon>
        <taxon>Cladocopium</taxon>
    </lineage>
</organism>
<dbReference type="PROSITE" id="PS00018">
    <property type="entry name" value="EF_HAND_1"/>
    <property type="match status" value="1"/>
</dbReference>
<keyword evidence="14" id="KW-0520">NAD</keyword>
<evidence type="ECO:0000313" key="22">
    <source>
        <dbReference type="Proteomes" id="UP001152797"/>
    </source>
</evidence>
<evidence type="ECO:0000256" key="6">
    <source>
        <dbReference type="ARBA" id="ARBA00022741"/>
    </source>
</evidence>
<feature type="domain" description="PARP catalytic" evidence="18">
    <location>
        <begin position="246"/>
        <end position="515"/>
    </location>
</feature>
<dbReference type="GO" id="GO:0010506">
    <property type="term" value="P:regulation of autophagy"/>
    <property type="evidence" value="ECO:0007669"/>
    <property type="project" value="InterPro"/>
</dbReference>
<evidence type="ECO:0000256" key="10">
    <source>
        <dbReference type="ARBA" id="ARBA00024334"/>
    </source>
</evidence>
<dbReference type="GO" id="GO:0003950">
    <property type="term" value="F:NAD+ poly-ADP-ribosyltransferase activity"/>
    <property type="evidence" value="ECO:0007669"/>
    <property type="project" value="UniProtKB-UniRule"/>
</dbReference>
<dbReference type="SUPFAM" id="SSF56399">
    <property type="entry name" value="ADP-ribosylation"/>
    <property type="match status" value="1"/>
</dbReference>
<sequence>MDTVAPCLQPAELYCRGEELVPNELSPLHAKVLRYLGEDLSLKLDMSIPREESQFFMETWADLAPLEMEPPKSQPLELKTIRLPSRGGDSSDCDDCQRERLGSVVVQEQQDWVKGCSGRNWTQLDRDAGNLWRKARHIFGNILQVPQTPRKRSRQAVPPDNWRGRIWSFKLRAGASATVEARFEDDGAHWIVIMKDRGPGIDVKAVLLTDDGEHELEHETGQSFHGQTPLCEGEAVLQLHFRNGHASFTERQVEVKMFLFRAGSRIGEHSFVQAVMLKWISDAIHRSFLRRDVKLKTDSLAVVEVERVMHDTLWERYVRRRKSILMQLSQQSNEHFAHSTTRCEMVTDALVPLPISQAANEHWLFHGTSATNVLSIFEDGFQDQTQLAHGAAFGSGIYFTECSSKADMYTEPAEHTEVHDHGGLCCMLLCRVTLGRARKLDSEFHVDKHQLQEVMATGHYHSVLADRERLFSSYREFVTPADQVARSATPVPNLRQSYMPQPAPAAHVPCYHAEKLRQQLQAKQQAIRVMEPFRKVNGEWVDYWSEYHQCWIPASILDVDPESGGIVLDVKPGTALRLHDQWRVRPRRMPTPDQVSAVHKMLANVELEIQAERFFHEIGRNKIDVIQRSEEVTVLGEKVNNFVGLLGCQVHLKVKFQSQNCLTFEDFRSLFWDIAHLQQDMSVQALQKEVAESAISGTPDSKYDICETLGKGTYGEVVKAKDKRTRQVRAIKIINKEKVHGDMEFLKQEIQNLIQLDHPHFAASSLPKVLKLLEFYNSQDRVFLVTDHCSRGELHKHICDARNSRKRIPEAWIAHVMQQVLSAVTHIHANGIIHLDIKSQNIMLMPALATKAQFLQGGNKEVCSNDVFREIPHVMVIDLGVATIFQPGNFKRGNPMGTPATMAPEVWRGEITPKADVFSCGCVLFELLSFHMPWDFKYRGSKQEARDFWDSKPRPRLERIQHSPPDATTMMLKMLEQDRPSRVTAAEALREAFVQRASDAIPVTQMEKGLRLVNRLVTTCERDAFYKLICLKIAQEWPPNEMPSFKGVFKEFDDEGTGMLQESVLVRKFVSCGYDEQQSKRAAAAMNLSQNKNAVDWTEFVAACIDLGSPTIEPCIQMIFQTADKDRDGLLSLQDVRSLLPEGHRNAKEAAQAIFLQITGRASETGARMDWHSFITHLQRQARSGMPEEAVAPMEVTPATPTPSDILTNVTDALRATADEWISSLNSVGQNWFMKAEQRNPEYSKGDELVLQSLKEMGYAEEAINAKVLKQCRQFSLADIASDDRFYVELDKQYAKHRAALEANHKVLVTPVAAPMVAAPVGYAKSPGYAKPQPQLMPGLMASDGYCWLLVKMKGLGLAMVSVGCELNRIDPAQDLAQAERLTGGLQGIEAVQSSMASETLRNPFEVSCVFNCTQEDQPIELRTGDDDWTCVDDPRNWLKLGESELLHLDSGNINPSLISPESQGIGRSILDAGTLAGNFDAESIDCLQLIFRSSSIVRRRKCAQTVPLGPGSALSVSDPFSRHEPSESTCVTDRSDVETLESCSSRPLSPCQTCTAEMEGETGANVVVKGSFLDLDDQCLMRQYRKLRRVMSDSILVGVLDVPEVYEPGRFSNDVEKARPKAQQTPPEQEKTPAATQPKPSRSQVHQR</sequence>
<accession>A0A9P1CX80</accession>
<dbReference type="EMBL" id="CAMXCT010002574">
    <property type="protein sequence ID" value="CAI3999046.1"/>
    <property type="molecule type" value="Genomic_DNA"/>
</dbReference>
<keyword evidence="5" id="KW-0677">Repeat</keyword>
<name>A0A9P1CX80_9DINO</name>
<evidence type="ECO:0000256" key="14">
    <source>
        <dbReference type="RuleBase" id="RU362114"/>
    </source>
</evidence>
<dbReference type="InterPro" id="IPR011009">
    <property type="entry name" value="Kinase-like_dom_sf"/>
</dbReference>
<evidence type="ECO:0000259" key="17">
    <source>
        <dbReference type="PROSITE" id="PS50222"/>
    </source>
</evidence>
<dbReference type="SUPFAM" id="SSF47473">
    <property type="entry name" value="EF-hand"/>
    <property type="match status" value="1"/>
</dbReference>
<proteinExistence type="inferred from homology"/>
<dbReference type="InterPro" id="IPR012317">
    <property type="entry name" value="Poly(ADP-ribose)pol_cat_dom"/>
</dbReference>
<dbReference type="Gene3D" id="1.10.510.10">
    <property type="entry name" value="Transferase(Phosphotransferase) domain 1"/>
    <property type="match status" value="1"/>
</dbReference>
<keyword evidence="8" id="KW-0106">Calcium</keyword>
<comment type="similarity">
    <text evidence="10">Belongs to the protein kinase superfamily. Ser/Thr protein kinase family. CDPK subfamily.</text>
</comment>
<comment type="cofactor">
    <cofactor evidence="1">
        <name>Mg(2+)</name>
        <dbReference type="ChEBI" id="CHEBI:18420"/>
    </cofactor>
</comment>
<keyword evidence="4" id="KW-0479">Metal-binding</keyword>
<dbReference type="GO" id="GO:0005829">
    <property type="term" value="C:cytosol"/>
    <property type="evidence" value="ECO:0007669"/>
    <property type="project" value="TreeGrafter"/>
</dbReference>
<comment type="catalytic activity">
    <reaction evidence="12">
        <text>L-seryl-[protein] + ATP = O-phospho-L-seryl-[protein] + ADP + H(+)</text>
        <dbReference type="Rhea" id="RHEA:17989"/>
        <dbReference type="Rhea" id="RHEA-COMP:9863"/>
        <dbReference type="Rhea" id="RHEA-COMP:11604"/>
        <dbReference type="ChEBI" id="CHEBI:15378"/>
        <dbReference type="ChEBI" id="CHEBI:29999"/>
        <dbReference type="ChEBI" id="CHEBI:30616"/>
        <dbReference type="ChEBI" id="CHEBI:83421"/>
        <dbReference type="ChEBI" id="CHEBI:456216"/>
        <dbReference type="EC" id="2.7.11.1"/>
    </reaction>
</comment>
<protein>
    <recommendedName>
        <fullName evidence="14">Poly [ADP-ribose] polymerase</fullName>
        <shortName evidence="14">PARP</shortName>
        <ecNumber evidence="14">2.4.2.-</ecNumber>
    </recommendedName>
</protein>
<comment type="catalytic activity">
    <reaction evidence="11">
        <text>L-threonyl-[protein] + ATP = O-phospho-L-threonyl-[protein] + ADP + H(+)</text>
        <dbReference type="Rhea" id="RHEA:46608"/>
        <dbReference type="Rhea" id="RHEA-COMP:11060"/>
        <dbReference type="Rhea" id="RHEA-COMP:11605"/>
        <dbReference type="ChEBI" id="CHEBI:15378"/>
        <dbReference type="ChEBI" id="CHEBI:30013"/>
        <dbReference type="ChEBI" id="CHEBI:30616"/>
        <dbReference type="ChEBI" id="CHEBI:61977"/>
        <dbReference type="ChEBI" id="CHEBI:456216"/>
        <dbReference type="EC" id="2.7.11.1"/>
    </reaction>
</comment>
<feature type="binding site" evidence="13">
    <location>
        <position position="732"/>
    </location>
    <ligand>
        <name>ATP</name>
        <dbReference type="ChEBI" id="CHEBI:30616"/>
    </ligand>
</feature>
<feature type="domain" description="Protein kinase" evidence="16">
    <location>
        <begin position="703"/>
        <end position="994"/>
    </location>
</feature>
<reference evidence="20" key="2">
    <citation type="submission" date="2024-04" db="EMBL/GenBank/DDBJ databases">
        <authorList>
            <person name="Chen Y."/>
            <person name="Shah S."/>
            <person name="Dougan E. K."/>
            <person name="Thang M."/>
            <person name="Chan C."/>
        </authorList>
    </citation>
    <scope>NUCLEOTIDE SEQUENCE [LARGE SCALE GENOMIC DNA]</scope>
</reference>
<keyword evidence="7 21" id="KW-0418">Kinase</keyword>
<evidence type="ECO:0000256" key="1">
    <source>
        <dbReference type="ARBA" id="ARBA00001946"/>
    </source>
</evidence>
<keyword evidence="3 14" id="KW-0808">Transferase</keyword>
<dbReference type="PROSITE" id="PS50222">
    <property type="entry name" value="EF_HAND_2"/>
    <property type="match status" value="1"/>
</dbReference>
<dbReference type="PROSITE" id="PS50011">
    <property type="entry name" value="PROTEIN_KINASE_DOM"/>
    <property type="match status" value="1"/>
</dbReference>
<dbReference type="Pfam" id="PF00069">
    <property type="entry name" value="Pkinase"/>
    <property type="match status" value="1"/>
</dbReference>
<evidence type="ECO:0000256" key="8">
    <source>
        <dbReference type="ARBA" id="ARBA00022837"/>
    </source>
</evidence>
<dbReference type="Pfam" id="PF00644">
    <property type="entry name" value="PARP"/>
    <property type="match status" value="1"/>
</dbReference>
<evidence type="ECO:0000259" key="18">
    <source>
        <dbReference type="PROSITE" id="PS51059"/>
    </source>
</evidence>
<dbReference type="InterPro" id="IPR000719">
    <property type="entry name" value="Prot_kinase_dom"/>
</dbReference>
<feature type="compositionally biased region" description="Polar residues" evidence="15">
    <location>
        <begin position="1635"/>
        <end position="1649"/>
    </location>
</feature>
<evidence type="ECO:0000256" key="4">
    <source>
        <dbReference type="ARBA" id="ARBA00022723"/>
    </source>
</evidence>
<dbReference type="GO" id="GO:0016020">
    <property type="term" value="C:membrane"/>
    <property type="evidence" value="ECO:0007669"/>
    <property type="project" value="TreeGrafter"/>
</dbReference>
<evidence type="ECO:0000256" key="11">
    <source>
        <dbReference type="ARBA" id="ARBA00047899"/>
    </source>
</evidence>
<gene>
    <name evidence="19" type="ORF">C1SCF055_LOCUS25296</name>
</gene>
<dbReference type="GO" id="GO:0000045">
    <property type="term" value="P:autophagosome assembly"/>
    <property type="evidence" value="ECO:0007669"/>
    <property type="project" value="TreeGrafter"/>
</dbReference>
<dbReference type="GO" id="GO:0005776">
    <property type="term" value="C:autophagosome"/>
    <property type="evidence" value="ECO:0007669"/>
    <property type="project" value="TreeGrafter"/>
</dbReference>
<keyword evidence="2" id="KW-0723">Serine/threonine-protein kinase</keyword>
<dbReference type="Proteomes" id="UP001152797">
    <property type="component" value="Unassembled WGS sequence"/>
</dbReference>
<evidence type="ECO:0000313" key="20">
    <source>
        <dbReference type="EMBL" id="CAL1152421.1"/>
    </source>
</evidence>
<evidence type="ECO:0000259" key="16">
    <source>
        <dbReference type="PROSITE" id="PS50011"/>
    </source>
</evidence>
<dbReference type="Gene3D" id="3.30.200.20">
    <property type="entry name" value="Phosphorylase Kinase, domain 1"/>
    <property type="match status" value="1"/>
</dbReference>
<dbReference type="PANTHER" id="PTHR24348">
    <property type="entry name" value="SERINE/THREONINE-PROTEIN KINASE UNC-51-RELATED"/>
    <property type="match status" value="1"/>
</dbReference>
<dbReference type="SMART" id="SM00220">
    <property type="entry name" value="S_TKc"/>
    <property type="match status" value="1"/>
</dbReference>
<dbReference type="FunFam" id="3.30.200.20:FF:000315">
    <property type="entry name" value="Calcium-dependent protein kinase 3"/>
    <property type="match status" value="1"/>
</dbReference>
<evidence type="ECO:0000256" key="5">
    <source>
        <dbReference type="ARBA" id="ARBA00022737"/>
    </source>
</evidence>
<dbReference type="GO" id="GO:0004674">
    <property type="term" value="F:protein serine/threonine kinase activity"/>
    <property type="evidence" value="ECO:0007669"/>
    <property type="project" value="UniProtKB-KW"/>
</dbReference>
<dbReference type="InterPro" id="IPR017441">
    <property type="entry name" value="Protein_kinase_ATP_BS"/>
</dbReference>
<reference evidence="19" key="1">
    <citation type="submission" date="2022-10" db="EMBL/GenBank/DDBJ databases">
        <authorList>
            <person name="Chen Y."/>
            <person name="Dougan E. K."/>
            <person name="Chan C."/>
            <person name="Rhodes N."/>
            <person name="Thang M."/>
        </authorList>
    </citation>
    <scope>NUCLEOTIDE SEQUENCE</scope>
</reference>
<dbReference type="PROSITE" id="PS00108">
    <property type="entry name" value="PROTEIN_KINASE_ST"/>
    <property type="match status" value="1"/>
</dbReference>
<evidence type="ECO:0000256" key="2">
    <source>
        <dbReference type="ARBA" id="ARBA00022527"/>
    </source>
</evidence>
<keyword evidence="22" id="KW-1185">Reference proteome</keyword>
<dbReference type="PROSITE" id="PS00107">
    <property type="entry name" value="PROTEIN_KINASE_ATP"/>
    <property type="match status" value="1"/>
</dbReference>
<dbReference type="EC" id="2.4.2.-" evidence="14"/>
<dbReference type="GO" id="GO:0005509">
    <property type="term" value="F:calcium ion binding"/>
    <property type="evidence" value="ECO:0007669"/>
    <property type="project" value="InterPro"/>
</dbReference>
<evidence type="ECO:0000256" key="7">
    <source>
        <dbReference type="ARBA" id="ARBA00022777"/>
    </source>
</evidence>
<dbReference type="SUPFAM" id="SSF56112">
    <property type="entry name" value="Protein kinase-like (PK-like)"/>
    <property type="match status" value="1"/>
</dbReference>
<keyword evidence="6 13" id="KW-0547">Nucleotide-binding</keyword>
<evidence type="ECO:0000313" key="19">
    <source>
        <dbReference type="EMBL" id="CAI3999046.1"/>
    </source>
</evidence>
<dbReference type="PANTHER" id="PTHR24348:SF22">
    <property type="entry name" value="NON-SPECIFIC SERINE_THREONINE PROTEIN KINASE"/>
    <property type="match status" value="1"/>
</dbReference>
<dbReference type="PROSITE" id="PS51059">
    <property type="entry name" value="PARP_CATALYTIC"/>
    <property type="match status" value="1"/>
</dbReference>
<dbReference type="GO" id="GO:0005524">
    <property type="term" value="F:ATP binding"/>
    <property type="evidence" value="ECO:0007669"/>
    <property type="project" value="UniProtKB-UniRule"/>
</dbReference>
<feature type="domain" description="EF-hand" evidence="17">
    <location>
        <begin position="1111"/>
        <end position="1146"/>
    </location>
</feature>
<comment type="caution">
    <text evidence="19">The sequence shown here is derived from an EMBL/GenBank/DDBJ whole genome shotgun (WGS) entry which is preliminary data.</text>
</comment>
<dbReference type="Gene3D" id="1.10.238.10">
    <property type="entry name" value="EF-hand"/>
    <property type="match status" value="2"/>
</dbReference>
<dbReference type="InterPro" id="IPR008271">
    <property type="entry name" value="Ser/Thr_kinase_AS"/>
</dbReference>
<dbReference type="InterPro" id="IPR002048">
    <property type="entry name" value="EF_hand_dom"/>
</dbReference>
<evidence type="ECO:0000256" key="13">
    <source>
        <dbReference type="PROSITE-ProRule" id="PRU10141"/>
    </source>
</evidence>
<dbReference type="EMBL" id="CAMXCT020002574">
    <property type="protein sequence ID" value="CAL1152421.1"/>
    <property type="molecule type" value="Genomic_DNA"/>
</dbReference>
<feature type="region of interest" description="Disordered" evidence="15">
    <location>
        <begin position="1609"/>
        <end position="1649"/>
    </location>
</feature>
<evidence type="ECO:0000256" key="15">
    <source>
        <dbReference type="SAM" id="MobiDB-lite"/>
    </source>
</evidence>
<keyword evidence="14" id="KW-0328">Glycosyltransferase</keyword>
<dbReference type="InterPro" id="IPR045269">
    <property type="entry name" value="Atg1-like"/>
</dbReference>
<dbReference type="InterPro" id="IPR011992">
    <property type="entry name" value="EF-hand-dom_pair"/>
</dbReference>
<dbReference type="EMBL" id="CAMXCT030002574">
    <property type="protein sequence ID" value="CAL4786358.1"/>
    <property type="molecule type" value="Genomic_DNA"/>
</dbReference>
<dbReference type="GO" id="GO:0000407">
    <property type="term" value="C:phagophore assembly site"/>
    <property type="evidence" value="ECO:0007669"/>
    <property type="project" value="TreeGrafter"/>
</dbReference>
<keyword evidence="9 13" id="KW-0067">ATP-binding</keyword>
<evidence type="ECO:0000256" key="12">
    <source>
        <dbReference type="ARBA" id="ARBA00048679"/>
    </source>
</evidence>
<dbReference type="Gene3D" id="3.90.228.10">
    <property type="match status" value="1"/>
</dbReference>
<dbReference type="InterPro" id="IPR018247">
    <property type="entry name" value="EF_Hand_1_Ca_BS"/>
</dbReference>
<evidence type="ECO:0000256" key="3">
    <source>
        <dbReference type="ARBA" id="ARBA00022679"/>
    </source>
</evidence>